<sequence>MSLKKHIEEDEDIHYFKFRFQACNSGIDTGYVGGRHVTSMKKANLGVSSIQAYSAVPTVARRRRARSLPVRRNDCSQFVRFRSLREAKPERRDRRRPFKVEVVSIPSSTDSKVRRRKNMRERARQRLESQGLKGPWGREDPHKKTLNPENMSRTEN</sequence>
<keyword evidence="3" id="KW-1185">Reference proteome</keyword>
<name>A0A0N4VU83_HAEPC</name>
<dbReference type="EMBL" id="UZAF01000830">
    <property type="protein sequence ID" value="VDO06647.1"/>
    <property type="molecule type" value="Genomic_DNA"/>
</dbReference>
<dbReference type="OrthoDB" id="10635120at2759"/>
<reference evidence="2 3" key="2">
    <citation type="submission" date="2018-11" db="EMBL/GenBank/DDBJ databases">
        <authorList>
            <consortium name="Pathogen Informatics"/>
        </authorList>
    </citation>
    <scope>NUCLEOTIDE SEQUENCE [LARGE SCALE GENOMIC DNA]</scope>
    <source>
        <strain evidence="2 3">MHpl1</strain>
    </source>
</reference>
<reference evidence="4" key="1">
    <citation type="submission" date="2017-02" db="UniProtKB">
        <authorList>
            <consortium name="WormBaseParasite"/>
        </authorList>
    </citation>
    <scope>IDENTIFICATION</scope>
</reference>
<organism evidence="4">
    <name type="scientific">Haemonchus placei</name>
    <name type="common">Barber's pole worm</name>
    <dbReference type="NCBI Taxonomy" id="6290"/>
    <lineage>
        <taxon>Eukaryota</taxon>
        <taxon>Metazoa</taxon>
        <taxon>Ecdysozoa</taxon>
        <taxon>Nematoda</taxon>
        <taxon>Chromadorea</taxon>
        <taxon>Rhabditida</taxon>
        <taxon>Rhabditina</taxon>
        <taxon>Rhabditomorpha</taxon>
        <taxon>Strongyloidea</taxon>
        <taxon>Trichostrongylidae</taxon>
        <taxon>Haemonchus</taxon>
    </lineage>
</organism>
<feature type="region of interest" description="Disordered" evidence="1">
    <location>
        <begin position="106"/>
        <end position="156"/>
    </location>
</feature>
<dbReference type="WBParaSite" id="HPLM_0000085001-mRNA-1">
    <property type="protein sequence ID" value="HPLM_0000085001-mRNA-1"/>
    <property type="gene ID" value="HPLM_0000085001"/>
</dbReference>
<proteinExistence type="predicted"/>
<evidence type="ECO:0000313" key="4">
    <source>
        <dbReference type="WBParaSite" id="HPLM_0000085001-mRNA-1"/>
    </source>
</evidence>
<gene>
    <name evidence="2" type="ORF">HPLM_LOCUS851</name>
</gene>
<accession>A0A0N4VU83</accession>
<evidence type="ECO:0000313" key="2">
    <source>
        <dbReference type="EMBL" id="VDO06647.1"/>
    </source>
</evidence>
<dbReference type="AlphaFoldDB" id="A0A0N4VU83"/>
<protein>
    <submittedName>
        <fullName evidence="2 4">Uncharacterized protein</fullName>
    </submittedName>
</protein>
<dbReference type="Proteomes" id="UP000268014">
    <property type="component" value="Unassembled WGS sequence"/>
</dbReference>
<feature type="compositionally biased region" description="Polar residues" evidence="1">
    <location>
        <begin position="147"/>
        <end position="156"/>
    </location>
</feature>
<evidence type="ECO:0000256" key="1">
    <source>
        <dbReference type="SAM" id="MobiDB-lite"/>
    </source>
</evidence>
<evidence type="ECO:0000313" key="3">
    <source>
        <dbReference type="Proteomes" id="UP000268014"/>
    </source>
</evidence>